<name>A0A5D4U0K4_9BACI</name>
<dbReference type="InterPro" id="IPR013879">
    <property type="entry name" value="DUF1761"/>
</dbReference>
<proteinExistence type="predicted"/>
<dbReference type="RefSeq" id="WP_148991243.1">
    <property type="nucleotide sequence ID" value="NZ_VTEW01000005.1"/>
</dbReference>
<feature type="transmembrane region" description="Helical" evidence="1">
    <location>
        <begin position="104"/>
        <end position="126"/>
    </location>
</feature>
<protein>
    <submittedName>
        <fullName evidence="2">DUF1761 domain-containing protein</fullName>
    </submittedName>
</protein>
<evidence type="ECO:0000313" key="3">
    <source>
        <dbReference type="Proteomes" id="UP000325054"/>
    </source>
</evidence>
<dbReference type="AlphaFoldDB" id="A0A5D4U0K4"/>
<feature type="transmembrane region" description="Helical" evidence="1">
    <location>
        <begin position="6"/>
        <end position="27"/>
    </location>
</feature>
<dbReference type="Pfam" id="PF08570">
    <property type="entry name" value="DUF1761"/>
    <property type="match status" value="1"/>
</dbReference>
<dbReference type="Proteomes" id="UP000325054">
    <property type="component" value="Unassembled WGS sequence"/>
</dbReference>
<dbReference type="EMBL" id="VTEW01000005">
    <property type="protein sequence ID" value="TYS80824.1"/>
    <property type="molecule type" value="Genomic_DNA"/>
</dbReference>
<keyword evidence="1" id="KW-1133">Transmembrane helix</keyword>
<feature type="transmembrane region" description="Helical" evidence="1">
    <location>
        <begin position="47"/>
        <end position="67"/>
    </location>
</feature>
<feature type="transmembrane region" description="Helical" evidence="1">
    <location>
        <begin position="73"/>
        <end position="92"/>
    </location>
</feature>
<accession>A0A5D4U0K4</accession>
<evidence type="ECO:0000256" key="1">
    <source>
        <dbReference type="SAM" id="Phobius"/>
    </source>
</evidence>
<keyword evidence="1" id="KW-0812">Transmembrane</keyword>
<gene>
    <name evidence="2" type="ORF">FZC80_06880</name>
</gene>
<dbReference type="OrthoDB" id="2382138at2"/>
<sequence>MFEVSELSLTGILAGGILYIIYGAVYYSINVGKKAAGSGQSEGPMKYVVSVILAFISSLFTGLAVHAFGAGSLADGAVVGAGIGLLVSLLYLKNTLFGLISMRSFAVAAGDHLIIFTLLGLLHGFFH</sequence>
<reference evidence="2 3" key="1">
    <citation type="submission" date="2019-08" db="EMBL/GenBank/DDBJ databases">
        <title>Bacillus genomes from the desert of Cuatro Cienegas, Coahuila.</title>
        <authorList>
            <person name="Olmedo-Alvarez G."/>
        </authorList>
    </citation>
    <scope>NUCLEOTIDE SEQUENCE [LARGE SCALE GENOMIC DNA]</scope>
    <source>
        <strain evidence="2 3">CH451a_14T</strain>
    </source>
</reference>
<comment type="caution">
    <text evidence="2">The sequence shown here is derived from an EMBL/GenBank/DDBJ whole genome shotgun (WGS) entry which is preliminary data.</text>
</comment>
<keyword evidence="1" id="KW-0472">Membrane</keyword>
<evidence type="ECO:0000313" key="2">
    <source>
        <dbReference type="EMBL" id="TYS80824.1"/>
    </source>
</evidence>
<organism evidence="2 3">
    <name type="scientific">Rossellomorea aquimaris</name>
    <dbReference type="NCBI Taxonomy" id="189382"/>
    <lineage>
        <taxon>Bacteria</taxon>
        <taxon>Bacillati</taxon>
        <taxon>Bacillota</taxon>
        <taxon>Bacilli</taxon>
        <taxon>Bacillales</taxon>
        <taxon>Bacillaceae</taxon>
        <taxon>Rossellomorea</taxon>
    </lineage>
</organism>